<dbReference type="GO" id="GO:0005886">
    <property type="term" value="C:plasma membrane"/>
    <property type="evidence" value="ECO:0007669"/>
    <property type="project" value="TreeGrafter"/>
</dbReference>
<dbReference type="AlphaFoldDB" id="A0A1E5QIF4"/>
<dbReference type="GO" id="GO:1902201">
    <property type="term" value="P:negative regulation of bacterial-type flagellum-dependent cell motility"/>
    <property type="evidence" value="ECO:0007669"/>
    <property type="project" value="TreeGrafter"/>
</dbReference>
<feature type="coiled-coil region" evidence="1">
    <location>
        <begin position="5"/>
        <end position="67"/>
    </location>
</feature>
<dbReference type="SMART" id="SM00267">
    <property type="entry name" value="GGDEF"/>
    <property type="match status" value="1"/>
</dbReference>
<protein>
    <recommendedName>
        <fullName evidence="2">GGDEF domain-containing protein</fullName>
    </recommendedName>
</protein>
<dbReference type="InterPro" id="IPR000160">
    <property type="entry name" value="GGDEF_dom"/>
</dbReference>
<feature type="domain" description="GGDEF" evidence="2">
    <location>
        <begin position="141"/>
        <end position="276"/>
    </location>
</feature>
<reference evidence="3" key="1">
    <citation type="submission" date="2016-09" db="EMBL/GenBank/DDBJ databases">
        <title>Draft genome of thermotolerant cyanobacterium Desertifilum sp. strain IPPAS B-1220.</title>
        <authorList>
            <person name="Sinetova M.A."/>
            <person name="Bolakhan K."/>
            <person name="Zayadan B.K."/>
            <person name="Mironov K.S."/>
            <person name="Ustinova V."/>
            <person name="Kupriyanova E.V."/>
            <person name="Sidorov R.A."/>
            <person name="Skrypnik A.N."/>
            <person name="Gogoleva N.E."/>
            <person name="Gogolev Y.V."/>
            <person name="Los D.A."/>
        </authorList>
    </citation>
    <scope>NUCLEOTIDE SEQUENCE [LARGE SCALE GENOMIC DNA]</scope>
    <source>
        <strain evidence="3">IPPAS B-1220</strain>
    </source>
</reference>
<gene>
    <name evidence="3" type="ORF">BH720_14650</name>
</gene>
<dbReference type="RefSeq" id="WP_069967957.1">
    <property type="nucleotide sequence ID" value="NZ_CM124774.1"/>
</dbReference>
<dbReference type="GO" id="GO:0052621">
    <property type="term" value="F:diguanylate cyclase activity"/>
    <property type="evidence" value="ECO:0007669"/>
    <property type="project" value="TreeGrafter"/>
</dbReference>
<dbReference type="PANTHER" id="PTHR45138">
    <property type="entry name" value="REGULATORY COMPONENTS OF SENSORY TRANSDUCTION SYSTEM"/>
    <property type="match status" value="1"/>
</dbReference>
<dbReference type="Gene3D" id="3.30.70.270">
    <property type="match status" value="1"/>
</dbReference>
<organism evidence="3">
    <name type="scientific">Desertifilum tharense IPPAS B-1220</name>
    <dbReference type="NCBI Taxonomy" id="1781255"/>
    <lineage>
        <taxon>Bacteria</taxon>
        <taxon>Bacillati</taxon>
        <taxon>Cyanobacteriota</taxon>
        <taxon>Cyanophyceae</taxon>
        <taxon>Desertifilales</taxon>
        <taxon>Desertifilaceae</taxon>
        <taxon>Desertifilum</taxon>
    </lineage>
</organism>
<dbReference type="Pfam" id="PF00990">
    <property type="entry name" value="GGDEF"/>
    <property type="match status" value="1"/>
</dbReference>
<dbReference type="EMBL" id="MJGC01000066">
    <property type="protein sequence ID" value="OEJ74459.1"/>
    <property type="molecule type" value="Genomic_DNA"/>
</dbReference>
<dbReference type="CDD" id="cd01949">
    <property type="entry name" value="GGDEF"/>
    <property type="match status" value="1"/>
</dbReference>
<dbReference type="PROSITE" id="PS50887">
    <property type="entry name" value="GGDEF"/>
    <property type="match status" value="1"/>
</dbReference>
<dbReference type="InterPro" id="IPR043128">
    <property type="entry name" value="Rev_trsase/Diguanyl_cyclase"/>
</dbReference>
<keyword evidence="1" id="KW-0175">Coiled coil</keyword>
<dbReference type="GO" id="GO:0043709">
    <property type="term" value="P:cell adhesion involved in single-species biofilm formation"/>
    <property type="evidence" value="ECO:0007669"/>
    <property type="project" value="TreeGrafter"/>
</dbReference>
<dbReference type="NCBIfam" id="TIGR00254">
    <property type="entry name" value="GGDEF"/>
    <property type="match status" value="1"/>
</dbReference>
<dbReference type="InterPro" id="IPR050469">
    <property type="entry name" value="Diguanylate_Cyclase"/>
</dbReference>
<dbReference type="OrthoDB" id="453368at2"/>
<proteinExistence type="predicted"/>
<dbReference type="FunFam" id="3.30.70.270:FF:000001">
    <property type="entry name" value="Diguanylate cyclase domain protein"/>
    <property type="match status" value="1"/>
</dbReference>
<comment type="caution">
    <text evidence="3">The sequence shown here is derived from an EMBL/GenBank/DDBJ whole genome shotgun (WGS) entry which is preliminary data.</text>
</comment>
<evidence type="ECO:0000259" key="2">
    <source>
        <dbReference type="PROSITE" id="PS50887"/>
    </source>
</evidence>
<evidence type="ECO:0000313" key="3">
    <source>
        <dbReference type="EMBL" id="OEJ74459.1"/>
    </source>
</evidence>
<dbReference type="InterPro" id="IPR029787">
    <property type="entry name" value="Nucleotide_cyclase"/>
</dbReference>
<sequence length="276" mass="32222">MPKSNPTHNQVTQRLQQKIKQLQQENQDLRLTLLTAVEHGDCIERQLQAMNQQLQQEIRDRQRAELKLRAILDLISQQKQDLEITLQILTEHGDMLDVQWLRKVSELDRLATVDFLTQLANRRKLEQYLTQQWELMDREQAPLTVMLCDIDYFKQYNDAYGHLAGDRCLKEIAEVLNEMVSDRESLVSRYGGEEFAIILPRTARSDALELAQRIRDRLQEKSIPHRYSQVSDWVTLSLGGISQIPHPQLKPDDWILQADRCLYQAKQGGKNQALIQ</sequence>
<accession>A0A1E5QIF4</accession>
<dbReference type="STRING" id="1781255.BH720_14650"/>
<evidence type="ECO:0000256" key="1">
    <source>
        <dbReference type="SAM" id="Coils"/>
    </source>
</evidence>
<name>A0A1E5QIF4_9CYAN</name>
<dbReference type="PANTHER" id="PTHR45138:SF9">
    <property type="entry name" value="DIGUANYLATE CYCLASE DGCM-RELATED"/>
    <property type="match status" value="1"/>
</dbReference>
<dbReference type="SUPFAM" id="SSF55073">
    <property type="entry name" value="Nucleotide cyclase"/>
    <property type="match status" value="1"/>
</dbReference>